<dbReference type="UniPathway" id="UPA00046">
    <property type="reaction ID" value="UER00505"/>
</dbReference>
<dbReference type="InterPro" id="IPR013154">
    <property type="entry name" value="ADH-like_N"/>
</dbReference>
<evidence type="ECO:0000259" key="9">
    <source>
        <dbReference type="Pfam" id="PF08240"/>
    </source>
</evidence>
<keyword evidence="3 6" id="KW-0862">Zinc</keyword>
<evidence type="ECO:0000313" key="10">
    <source>
        <dbReference type="EMBL" id="SFE53373.1"/>
    </source>
</evidence>
<feature type="binding site" evidence="6">
    <location>
        <position position="112"/>
    </location>
    <ligand>
        <name>Zn(2+)</name>
        <dbReference type="ChEBI" id="CHEBI:29105"/>
        <label>2</label>
    </ligand>
</feature>
<comment type="similarity">
    <text evidence="6">Belongs to the zinc-containing alcohol dehydrogenase family.</text>
</comment>
<feature type="binding site" evidence="6">
    <location>
        <position position="54"/>
    </location>
    <ligand>
        <name>Zn(2+)</name>
        <dbReference type="ChEBI" id="CHEBI:29105"/>
        <label>1</label>
        <note>catalytic</note>
    </ligand>
</feature>
<comment type="cofactor">
    <cofactor evidence="6">
        <name>Zn(2+)</name>
        <dbReference type="ChEBI" id="CHEBI:29105"/>
    </cofactor>
    <text evidence="6">Binds 2 Zn(2+) ions per subunit.</text>
</comment>
<dbReference type="GO" id="GO:0008270">
    <property type="term" value="F:zinc ion binding"/>
    <property type="evidence" value="ECO:0007669"/>
    <property type="project" value="UniProtKB-UniRule"/>
</dbReference>
<dbReference type="Pfam" id="PF08240">
    <property type="entry name" value="ADH_N"/>
    <property type="match status" value="1"/>
</dbReference>
<feature type="binding site" evidence="6">
    <location>
        <position position="80"/>
    </location>
    <ligand>
        <name>Zn(2+)</name>
        <dbReference type="ChEBI" id="CHEBI:29105"/>
        <label>1</label>
        <note>catalytic</note>
    </ligand>
</feature>
<dbReference type="Pfam" id="PF00107">
    <property type="entry name" value="ADH_zinc_N"/>
    <property type="match status" value="1"/>
</dbReference>
<dbReference type="SUPFAM" id="SSF51735">
    <property type="entry name" value="NAD(P)-binding Rossmann-fold domains"/>
    <property type="match status" value="1"/>
</dbReference>
<dbReference type="HAMAP" id="MF_00627">
    <property type="entry name" value="Thr_dehydrog"/>
    <property type="match status" value="1"/>
</dbReference>
<dbReference type="InterPro" id="IPR050129">
    <property type="entry name" value="Zn_alcohol_dh"/>
</dbReference>
<feature type="binding site" evidence="6">
    <location>
        <begin position="303"/>
        <end position="304"/>
    </location>
    <ligand>
        <name>NAD(+)</name>
        <dbReference type="ChEBI" id="CHEBI:57540"/>
    </ligand>
</feature>
<dbReference type="InterPro" id="IPR004627">
    <property type="entry name" value="L-Threonine_3-DHase"/>
</dbReference>
<evidence type="ECO:0000259" key="8">
    <source>
        <dbReference type="Pfam" id="PF00107"/>
    </source>
</evidence>
<dbReference type="GO" id="GO:0005737">
    <property type="term" value="C:cytoplasm"/>
    <property type="evidence" value="ECO:0007669"/>
    <property type="project" value="UniProtKB-SubCell"/>
</dbReference>
<dbReference type="Gene3D" id="3.40.50.720">
    <property type="entry name" value="NAD(P)-binding Rossmann-like Domain"/>
    <property type="match status" value="1"/>
</dbReference>
<dbReference type="InterPro" id="IPR036291">
    <property type="entry name" value="NAD(P)-bd_dom_sf"/>
</dbReference>
<dbReference type="PANTHER" id="PTHR43401">
    <property type="entry name" value="L-THREONINE 3-DEHYDROGENASE"/>
    <property type="match status" value="1"/>
</dbReference>
<dbReference type="NCBIfam" id="NF003808">
    <property type="entry name" value="PRK05396.1"/>
    <property type="match status" value="1"/>
</dbReference>
<feature type="binding site" evidence="6">
    <location>
        <position position="217"/>
    </location>
    <ligand>
        <name>NAD(+)</name>
        <dbReference type="ChEBI" id="CHEBI:57540"/>
    </ligand>
</feature>
<evidence type="ECO:0000256" key="5">
    <source>
        <dbReference type="ARBA" id="ARBA00023027"/>
    </source>
</evidence>
<comment type="function">
    <text evidence="6">Catalyzes the NAD(+)-dependent oxidation of L-threonine to 2-amino-3-ketobutyrate.</text>
</comment>
<comment type="subcellular location">
    <subcellularLocation>
        <location evidence="6">Cytoplasm</location>
    </subcellularLocation>
</comment>
<feature type="binding site" evidence="6">
    <location>
        <position position="212"/>
    </location>
    <ligand>
        <name>NAD(+)</name>
        <dbReference type="ChEBI" id="CHEBI:57540"/>
    </ligand>
</feature>
<evidence type="ECO:0000256" key="3">
    <source>
        <dbReference type="ARBA" id="ARBA00022833"/>
    </source>
</evidence>
<keyword evidence="2 6" id="KW-0479">Metal-binding</keyword>
<reference evidence="10 11" key="1">
    <citation type="submission" date="2016-10" db="EMBL/GenBank/DDBJ databases">
        <authorList>
            <person name="de Groot N.N."/>
        </authorList>
    </citation>
    <scope>NUCLEOTIDE SEQUENCE [LARGE SCALE GENOMIC DNA]</scope>
    <source>
        <strain evidence="10 11">CGMCC 1.9156</strain>
    </source>
</reference>
<feature type="binding site" evidence="6">
    <location>
        <position position="192"/>
    </location>
    <ligand>
        <name>NAD(+)</name>
        <dbReference type="ChEBI" id="CHEBI:57540"/>
    </ligand>
</feature>
<feature type="binding site" evidence="6">
    <location>
        <position position="123"/>
    </location>
    <ligand>
        <name>Zn(2+)</name>
        <dbReference type="ChEBI" id="CHEBI:29105"/>
        <label>2</label>
    </ligand>
</feature>
<name>A0A1I2BDJ4_9BACT</name>
<dbReference type="Proteomes" id="UP000198964">
    <property type="component" value="Unassembled WGS sequence"/>
</dbReference>
<dbReference type="EC" id="1.1.1.103" evidence="6 7"/>
<dbReference type="GO" id="GO:0008743">
    <property type="term" value="F:L-threonine 3-dehydrogenase activity"/>
    <property type="evidence" value="ECO:0007669"/>
    <property type="project" value="UniProtKB-UniRule"/>
</dbReference>
<dbReference type="InterPro" id="IPR011032">
    <property type="entry name" value="GroES-like_sf"/>
</dbReference>
<dbReference type="GO" id="GO:0019518">
    <property type="term" value="P:L-threonine catabolic process to glycine"/>
    <property type="evidence" value="ECO:0007669"/>
    <property type="project" value="UniProtKB-UniPathway"/>
</dbReference>
<evidence type="ECO:0000256" key="1">
    <source>
        <dbReference type="ARBA" id="ARBA00022490"/>
    </source>
</evidence>
<feature type="binding site" evidence="6">
    <location>
        <position position="79"/>
    </location>
    <ligand>
        <name>Zn(2+)</name>
        <dbReference type="ChEBI" id="CHEBI:29105"/>
        <label>1</label>
        <note>catalytic</note>
    </ligand>
</feature>
<feature type="binding site" evidence="6">
    <location>
        <position position="109"/>
    </location>
    <ligand>
        <name>Zn(2+)</name>
        <dbReference type="ChEBI" id="CHEBI:29105"/>
        <label>2</label>
    </ligand>
</feature>
<dbReference type="PANTHER" id="PTHR43401:SF2">
    <property type="entry name" value="L-THREONINE 3-DEHYDROGENASE"/>
    <property type="match status" value="1"/>
</dbReference>
<comment type="subunit">
    <text evidence="6">Homotetramer.</text>
</comment>
<keyword evidence="4 6" id="KW-0560">Oxidoreductase</keyword>
<dbReference type="SUPFAM" id="SSF50129">
    <property type="entry name" value="GroES-like"/>
    <property type="match status" value="1"/>
</dbReference>
<sequence length="358" mass="39611">MIQIQLVTIKKLKYKRMKAIVKSKPERGLWMEDVPMPKVGHNDVLIKIKKAAVCGTDLHIYKWDEWAQNTIKTPVVIGHEYMGEVVETGSEVDRVHVGERVTVEGHIACGFCRNCRRGRQHICDNTLGIGVQRDGGFAEYISVPAKNVLKVDPQIPDEIMAIMDPLGNATHTALSFPLLGEDVLITGIGGPIGAMATAVAKFAGARNVVGTDLSSYRRDLARKLGATKVIDPTKEQVNEAMKSLGMVAGFDIGLECSGSPIAFNDMVENMYNGGKISLLGLLPKSTQINWSKLIFKGLTLKGIYGREMYETWYHMEMMLTSGLNIAPVITHRMKADDFQEAFDIMERGDCGKIILDWE</sequence>
<organism evidence="10 11">
    <name type="scientific">Sunxiuqinia elliptica</name>
    <dbReference type="NCBI Taxonomy" id="655355"/>
    <lineage>
        <taxon>Bacteria</taxon>
        <taxon>Pseudomonadati</taxon>
        <taxon>Bacteroidota</taxon>
        <taxon>Bacteroidia</taxon>
        <taxon>Marinilabiliales</taxon>
        <taxon>Prolixibacteraceae</taxon>
        <taxon>Sunxiuqinia</taxon>
    </lineage>
</organism>
<feature type="site" description="Important for catalytic activity for the proton relay mechanism but does not participate directly in the coordination of zinc atom" evidence="6">
    <location>
        <position position="164"/>
    </location>
</feature>
<proteinExistence type="inferred from homology"/>
<dbReference type="EMBL" id="FONW01000001">
    <property type="protein sequence ID" value="SFE53373.1"/>
    <property type="molecule type" value="Genomic_DNA"/>
</dbReference>
<dbReference type="AlphaFoldDB" id="A0A1I2BDJ4"/>
<evidence type="ECO:0000256" key="6">
    <source>
        <dbReference type="HAMAP-Rule" id="MF_00627"/>
    </source>
</evidence>
<keyword evidence="1 6" id="KW-0963">Cytoplasm</keyword>
<feature type="binding site" evidence="6">
    <location>
        <position position="115"/>
    </location>
    <ligand>
        <name>Zn(2+)</name>
        <dbReference type="ChEBI" id="CHEBI:29105"/>
        <label>2</label>
    </ligand>
</feature>
<keyword evidence="11" id="KW-1185">Reference proteome</keyword>
<gene>
    <name evidence="6" type="primary">tdh</name>
    <name evidence="10" type="ORF">SAMN05216283_101365</name>
</gene>
<dbReference type="InterPro" id="IPR013149">
    <property type="entry name" value="ADH-like_C"/>
</dbReference>
<feature type="binding site" evidence="6">
    <location>
        <begin position="279"/>
        <end position="281"/>
    </location>
    <ligand>
        <name>NAD(+)</name>
        <dbReference type="ChEBI" id="CHEBI:57540"/>
    </ligand>
</feature>
<comment type="pathway">
    <text evidence="6">Amino-acid degradation; L-threonine degradation via oxydo-reductase pathway; glycine from L-threonine: step 1/2.</text>
</comment>
<protein>
    <recommendedName>
        <fullName evidence="6 7">L-threonine 3-dehydrogenase</fullName>
        <shortName evidence="6">TDH</shortName>
        <ecNumber evidence="6 7">1.1.1.103</ecNumber>
    </recommendedName>
</protein>
<accession>A0A1I2BDJ4</accession>
<dbReference type="PROSITE" id="PS00059">
    <property type="entry name" value="ADH_ZINC"/>
    <property type="match status" value="1"/>
</dbReference>
<comment type="catalytic activity">
    <reaction evidence="6">
        <text>L-threonine + NAD(+) = (2S)-2-amino-3-oxobutanoate + NADH + H(+)</text>
        <dbReference type="Rhea" id="RHEA:13161"/>
        <dbReference type="ChEBI" id="CHEBI:15378"/>
        <dbReference type="ChEBI" id="CHEBI:57540"/>
        <dbReference type="ChEBI" id="CHEBI:57926"/>
        <dbReference type="ChEBI" id="CHEBI:57945"/>
        <dbReference type="ChEBI" id="CHEBI:78948"/>
        <dbReference type="EC" id="1.1.1.103"/>
    </reaction>
</comment>
<dbReference type="STRING" id="655355.SAMN05216283_101365"/>
<dbReference type="NCBIfam" id="TIGR00692">
    <property type="entry name" value="tdh"/>
    <property type="match status" value="1"/>
</dbReference>
<feature type="active site" description="Charge relay system" evidence="6">
    <location>
        <position position="59"/>
    </location>
</feature>
<feature type="domain" description="Alcohol dehydrogenase-like C-terminal" evidence="8">
    <location>
        <begin position="191"/>
        <end position="315"/>
    </location>
</feature>
<evidence type="ECO:0000256" key="7">
    <source>
        <dbReference type="NCBIfam" id="TIGR00692"/>
    </source>
</evidence>
<feature type="active site" description="Charge relay system" evidence="6">
    <location>
        <position position="56"/>
    </location>
</feature>
<evidence type="ECO:0000256" key="4">
    <source>
        <dbReference type="ARBA" id="ARBA00023002"/>
    </source>
</evidence>
<evidence type="ECO:0000313" key="11">
    <source>
        <dbReference type="Proteomes" id="UP000198964"/>
    </source>
</evidence>
<dbReference type="Gene3D" id="3.90.180.10">
    <property type="entry name" value="Medium-chain alcohol dehydrogenases, catalytic domain"/>
    <property type="match status" value="1"/>
</dbReference>
<evidence type="ECO:0000256" key="2">
    <source>
        <dbReference type="ARBA" id="ARBA00022723"/>
    </source>
</evidence>
<dbReference type="InterPro" id="IPR002328">
    <property type="entry name" value="ADH_Zn_CS"/>
</dbReference>
<keyword evidence="5 6" id="KW-0520">NAD</keyword>
<feature type="domain" description="Alcohol dehydrogenase-like N-terminal" evidence="9">
    <location>
        <begin position="41"/>
        <end position="152"/>
    </location>
</feature>